<feature type="transmembrane region" description="Helical" evidence="5">
    <location>
        <begin position="67"/>
        <end position="85"/>
    </location>
</feature>
<dbReference type="EMBL" id="ABEE02000016">
    <property type="protein sequence ID" value="EDP24123.1"/>
    <property type="molecule type" value="Genomic_DNA"/>
</dbReference>
<keyword evidence="4 5" id="KW-0472">Membrane</keyword>
<gene>
    <name evidence="6" type="ORF">PEPMIC_00703</name>
</gene>
<dbReference type="eggNOG" id="COG4095">
    <property type="taxonomic scope" value="Bacteria"/>
</dbReference>
<evidence type="ECO:0000256" key="3">
    <source>
        <dbReference type="ARBA" id="ARBA00022989"/>
    </source>
</evidence>
<protein>
    <submittedName>
        <fullName evidence="6">MtN3/saliva family protein</fullName>
    </submittedName>
</protein>
<dbReference type="AlphaFoldDB" id="A8SKJ8"/>
<keyword evidence="2 5" id="KW-0812">Transmembrane</keyword>
<feature type="transmembrane region" description="Helical" evidence="5">
    <location>
        <begin position="12"/>
        <end position="31"/>
    </location>
</feature>
<evidence type="ECO:0000313" key="6">
    <source>
        <dbReference type="EMBL" id="EDP24123.1"/>
    </source>
</evidence>
<dbReference type="Proteomes" id="UP000003162">
    <property type="component" value="Unassembled WGS sequence"/>
</dbReference>
<evidence type="ECO:0000256" key="5">
    <source>
        <dbReference type="SAM" id="Phobius"/>
    </source>
</evidence>
<evidence type="ECO:0000256" key="4">
    <source>
        <dbReference type="ARBA" id="ARBA00023136"/>
    </source>
</evidence>
<feature type="transmembrane region" description="Helical" evidence="5">
    <location>
        <begin position="43"/>
        <end position="61"/>
    </location>
</feature>
<dbReference type="InterPro" id="IPR047662">
    <property type="entry name" value="SemiSWEET"/>
</dbReference>
<keyword evidence="3 5" id="KW-1133">Transmembrane helix</keyword>
<evidence type="ECO:0000256" key="2">
    <source>
        <dbReference type="ARBA" id="ARBA00022692"/>
    </source>
</evidence>
<evidence type="ECO:0000256" key="1">
    <source>
        <dbReference type="ARBA" id="ARBA00004141"/>
    </source>
</evidence>
<sequence length="91" mass="10142">MVKSLNEILGGFMIGIVAACLTTFAFAPQVIKIIKDKNTQSLSLIMCIMQTTGIFLWLVHGLKIKDFALIFANSISFVLVLIILVHKIKYK</sequence>
<dbReference type="Pfam" id="PF04193">
    <property type="entry name" value="PQ-loop"/>
    <property type="match status" value="1"/>
</dbReference>
<dbReference type="GO" id="GO:0016020">
    <property type="term" value="C:membrane"/>
    <property type="evidence" value="ECO:0007669"/>
    <property type="project" value="UniProtKB-SubCell"/>
</dbReference>
<evidence type="ECO:0000313" key="7">
    <source>
        <dbReference type="Proteomes" id="UP000003162"/>
    </source>
</evidence>
<dbReference type="InterPro" id="IPR006603">
    <property type="entry name" value="PQ-loop_rpt"/>
</dbReference>
<dbReference type="Gene3D" id="1.20.1280.290">
    <property type="match status" value="1"/>
</dbReference>
<dbReference type="NCBIfam" id="NF037968">
    <property type="entry name" value="SemiSWEET_2"/>
    <property type="match status" value="1"/>
</dbReference>
<dbReference type="GO" id="GO:0051119">
    <property type="term" value="F:sugar transmembrane transporter activity"/>
    <property type="evidence" value="ECO:0007669"/>
    <property type="project" value="InterPro"/>
</dbReference>
<accession>A8SKJ8</accession>
<dbReference type="SMART" id="SM00679">
    <property type="entry name" value="CTNS"/>
    <property type="match status" value="1"/>
</dbReference>
<organism evidence="6 7">
    <name type="scientific">Parvimonas micra ATCC 33270</name>
    <dbReference type="NCBI Taxonomy" id="411465"/>
    <lineage>
        <taxon>Bacteria</taxon>
        <taxon>Bacillati</taxon>
        <taxon>Bacillota</taxon>
        <taxon>Tissierellia</taxon>
        <taxon>Tissierellales</taxon>
        <taxon>Peptoniphilaceae</taxon>
        <taxon>Parvimonas</taxon>
    </lineage>
</organism>
<comment type="subcellular location">
    <subcellularLocation>
        <location evidence="1">Membrane</location>
        <topology evidence="1">Multi-pass membrane protein</topology>
    </subcellularLocation>
</comment>
<dbReference type="HOGENOM" id="CLU_135915_2_0_9"/>
<reference evidence="6 7" key="1">
    <citation type="submission" date="2007-09" db="EMBL/GenBank/DDBJ databases">
        <title>Draft genome sequence of Peptostreptococcus micros (ATCC 33270).</title>
        <authorList>
            <person name="Sudarsanam P."/>
            <person name="Ley R."/>
            <person name="Guruge J."/>
            <person name="Turnbaugh P.J."/>
            <person name="Mahowald M."/>
            <person name="Liep D."/>
            <person name="Gordon J."/>
        </authorList>
    </citation>
    <scope>NUCLEOTIDE SEQUENCE [LARGE SCALE GENOMIC DNA]</scope>
    <source>
        <strain evidence="6 7">ATCC 33270</strain>
    </source>
</reference>
<reference evidence="6 7" key="2">
    <citation type="submission" date="2007-09" db="EMBL/GenBank/DDBJ databases">
        <authorList>
            <person name="Fulton L."/>
            <person name="Clifton S."/>
            <person name="Fulton B."/>
            <person name="Xu J."/>
            <person name="Minx P."/>
            <person name="Pepin K.H."/>
            <person name="Johnson M."/>
            <person name="Thiruvilangam P."/>
            <person name="Bhonagiri V."/>
            <person name="Nash W.E."/>
            <person name="Mardis E.R."/>
            <person name="Wilson R.K."/>
        </authorList>
    </citation>
    <scope>NUCLEOTIDE SEQUENCE [LARGE SCALE GENOMIC DNA]</scope>
    <source>
        <strain evidence="6 7">ATCC 33270</strain>
    </source>
</reference>
<comment type="caution">
    <text evidence="6">The sequence shown here is derived from an EMBL/GenBank/DDBJ whole genome shotgun (WGS) entry which is preliminary data.</text>
</comment>
<dbReference type="PROSITE" id="PS51257">
    <property type="entry name" value="PROKAR_LIPOPROTEIN"/>
    <property type="match status" value="1"/>
</dbReference>
<proteinExistence type="predicted"/>
<name>A8SKJ8_9FIRM</name>